<evidence type="ECO:0000313" key="9">
    <source>
        <dbReference type="EMBL" id="CAG5127831.1"/>
    </source>
</evidence>
<feature type="transmembrane region" description="Helical" evidence="8">
    <location>
        <begin position="59"/>
        <end position="78"/>
    </location>
</feature>
<dbReference type="OrthoDB" id="3222at2759"/>
<proteinExistence type="inferred from homology"/>
<keyword evidence="10" id="KW-1185">Reference proteome</keyword>
<dbReference type="InterPro" id="IPR000425">
    <property type="entry name" value="MIP"/>
</dbReference>
<accession>A0A8S3ZMI2</accession>
<evidence type="ECO:0000256" key="3">
    <source>
        <dbReference type="ARBA" id="ARBA00022448"/>
    </source>
</evidence>
<dbReference type="GO" id="GO:0005886">
    <property type="term" value="C:plasma membrane"/>
    <property type="evidence" value="ECO:0007669"/>
    <property type="project" value="TreeGrafter"/>
</dbReference>
<gene>
    <name evidence="9" type="ORF">CUNI_LOCUS13389</name>
</gene>
<evidence type="ECO:0000256" key="5">
    <source>
        <dbReference type="ARBA" id="ARBA00022989"/>
    </source>
</evidence>
<sequence length="253" mass="26153">MSEHTALINTNETGFQHRFEAIFEQRLRPCLTELIATAIFVFIGTTAACSSMTVDGVALAHGFTIALLIIGTGSISGAHINPAVTLGVLIGGAIAPIQALLYIVAQLLGAILGAAFSLAVIGYDAYGTCGGGGHVLPAHHTPGQAVFCEILLTALLVSTVLLAAVDSSTKSDLAPLAIGFAVTADILAGAAVSGASMNPARSFGPAVVVHKTEVWSYHWIYWVGPATGAAIAGFIYRLLLAGPEKRIRLQARH</sequence>
<feature type="transmembrane region" description="Helical" evidence="8">
    <location>
        <begin position="219"/>
        <end position="240"/>
    </location>
</feature>
<keyword evidence="5 8" id="KW-1133">Transmembrane helix</keyword>
<feature type="transmembrane region" description="Helical" evidence="8">
    <location>
        <begin position="176"/>
        <end position="199"/>
    </location>
</feature>
<evidence type="ECO:0000256" key="1">
    <source>
        <dbReference type="ARBA" id="ARBA00004141"/>
    </source>
</evidence>
<dbReference type="PRINTS" id="PR00783">
    <property type="entry name" value="MINTRINSICP"/>
</dbReference>
<dbReference type="AlphaFoldDB" id="A0A8S3ZMI2"/>
<dbReference type="PANTHER" id="PTHR19139">
    <property type="entry name" value="AQUAPORIN TRANSPORTER"/>
    <property type="match status" value="1"/>
</dbReference>
<evidence type="ECO:0000256" key="8">
    <source>
        <dbReference type="SAM" id="Phobius"/>
    </source>
</evidence>
<evidence type="ECO:0000313" key="10">
    <source>
        <dbReference type="Proteomes" id="UP000678393"/>
    </source>
</evidence>
<feature type="transmembrane region" description="Helical" evidence="8">
    <location>
        <begin position="143"/>
        <end position="164"/>
    </location>
</feature>
<keyword evidence="4 7" id="KW-0812">Transmembrane</keyword>
<keyword evidence="3 7" id="KW-0813">Transport</keyword>
<dbReference type="FunFam" id="1.20.1080.10:FF:000019">
    <property type="entry name" value="AQuaPorin or aquaglyceroporin related"/>
    <property type="match status" value="1"/>
</dbReference>
<dbReference type="SUPFAM" id="SSF81338">
    <property type="entry name" value="Aquaporin-like"/>
    <property type="match status" value="1"/>
</dbReference>
<feature type="transmembrane region" description="Helical" evidence="8">
    <location>
        <begin position="99"/>
        <end position="123"/>
    </location>
</feature>
<evidence type="ECO:0000256" key="2">
    <source>
        <dbReference type="ARBA" id="ARBA00006175"/>
    </source>
</evidence>
<dbReference type="Gene3D" id="1.20.1080.10">
    <property type="entry name" value="Glycerol uptake facilitator protein"/>
    <property type="match status" value="1"/>
</dbReference>
<comment type="caution">
    <text evidence="9">The sequence shown here is derived from an EMBL/GenBank/DDBJ whole genome shotgun (WGS) entry which is preliminary data.</text>
</comment>
<dbReference type="CDD" id="cd00333">
    <property type="entry name" value="MIP"/>
    <property type="match status" value="1"/>
</dbReference>
<comment type="similarity">
    <text evidence="2 7">Belongs to the MIP/aquaporin (TC 1.A.8) family.</text>
</comment>
<evidence type="ECO:0000256" key="6">
    <source>
        <dbReference type="ARBA" id="ARBA00023136"/>
    </source>
</evidence>
<evidence type="ECO:0000256" key="4">
    <source>
        <dbReference type="ARBA" id="ARBA00022692"/>
    </source>
</evidence>
<protein>
    <recommendedName>
        <fullName evidence="11">Aquaporin</fullName>
    </recommendedName>
</protein>
<dbReference type="GO" id="GO:0015250">
    <property type="term" value="F:water channel activity"/>
    <property type="evidence" value="ECO:0007669"/>
    <property type="project" value="TreeGrafter"/>
</dbReference>
<comment type="subcellular location">
    <subcellularLocation>
        <location evidence="1">Membrane</location>
        <topology evidence="1">Multi-pass membrane protein</topology>
    </subcellularLocation>
</comment>
<reference evidence="9" key="1">
    <citation type="submission" date="2021-04" db="EMBL/GenBank/DDBJ databases">
        <authorList>
            <consortium name="Molecular Ecology Group"/>
        </authorList>
    </citation>
    <scope>NUCLEOTIDE SEQUENCE</scope>
</reference>
<dbReference type="InterPro" id="IPR022357">
    <property type="entry name" value="MIP_CS"/>
</dbReference>
<dbReference type="PROSITE" id="PS00221">
    <property type="entry name" value="MIP"/>
    <property type="match status" value="1"/>
</dbReference>
<organism evidence="9 10">
    <name type="scientific">Candidula unifasciata</name>
    <dbReference type="NCBI Taxonomy" id="100452"/>
    <lineage>
        <taxon>Eukaryota</taxon>
        <taxon>Metazoa</taxon>
        <taxon>Spiralia</taxon>
        <taxon>Lophotrochozoa</taxon>
        <taxon>Mollusca</taxon>
        <taxon>Gastropoda</taxon>
        <taxon>Heterobranchia</taxon>
        <taxon>Euthyneura</taxon>
        <taxon>Panpulmonata</taxon>
        <taxon>Eupulmonata</taxon>
        <taxon>Stylommatophora</taxon>
        <taxon>Helicina</taxon>
        <taxon>Helicoidea</taxon>
        <taxon>Geomitridae</taxon>
        <taxon>Candidula</taxon>
    </lineage>
</organism>
<dbReference type="Pfam" id="PF00230">
    <property type="entry name" value="MIP"/>
    <property type="match status" value="1"/>
</dbReference>
<name>A0A8S3ZMI2_9EUPU</name>
<feature type="transmembrane region" description="Helical" evidence="8">
    <location>
        <begin position="34"/>
        <end position="53"/>
    </location>
</feature>
<dbReference type="PANTHER" id="PTHR19139:SF284">
    <property type="entry name" value="AQUAPORIN"/>
    <property type="match status" value="1"/>
</dbReference>
<keyword evidence="6 8" id="KW-0472">Membrane</keyword>
<evidence type="ECO:0008006" key="11">
    <source>
        <dbReference type="Google" id="ProtNLM"/>
    </source>
</evidence>
<dbReference type="EMBL" id="CAJHNH020002813">
    <property type="protein sequence ID" value="CAG5127831.1"/>
    <property type="molecule type" value="Genomic_DNA"/>
</dbReference>
<dbReference type="InterPro" id="IPR034294">
    <property type="entry name" value="Aquaporin_transptr"/>
</dbReference>
<dbReference type="InterPro" id="IPR023271">
    <property type="entry name" value="Aquaporin-like"/>
</dbReference>
<dbReference type="Proteomes" id="UP000678393">
    <property type="component" value="Unassembled WGS sequence"/>
</dbReference>
<evidence type="ECO:0000256" key="7">
    <source>
        <dbReference type="RuleBase" id="RU000477"/>
    </source>
</evidence>